<keyword evidence="2" id="KW-0503">Monooxygenase</keyword>
<dbReference type="CDD" id="cd22188">
    <property type="entry name" value="arch-AMO_C-like"/>
    <property type="match status" value="1"/>
</dbReference>
<keyword evidence="1" id="KW-1133">Transmembrane helix</keyword>
<dbReference type="InterPro" id="IPR006980">
    <property type="entry name" value="NH3_CH4_mOase_C"/>
</dbReference>
<dbReference type="EMBL" id="EU016592">
    <property type="protein sequence ID" value="ABZ07092.1"/>
    <property type="molecule type" value="Genomic_DNA"/>
</dbReference>
<evidence type="ECO:0000313" key="2">
    <source>
        <dbReference type="EMBL" id="ABZ07092.1"/>
    </source>
</evidence>
<evidence type="ECO:0000256" key="1">
    <source>
        <dbReference type="SAM" id="Phobius"/>
    </source>
</evidence>
<keyword evidence="1" id="KW-0812">Transmembrane</keyword>
<keyword evidence="1" id="KW-0472">Membrane</keyword>
<feature type="transmembrane region" description="Helical" evidence="1">
    <location>
        <begin position="108"/>
        <end position="127"/>
    </location>
</feature>
<keyword evidence="2" id="KW-0560">Oxidoreductase</keyword>
<feature type="transmembrane region" description="Helical" evidence="1">
    <location>
        <begin position="139"/>
        <end position="157"/>
    </location>
</feature>
<name>B3T3D3_9ARCH</name>
<reference evidence="2" key="1">
    <citation type="journal article" date="2008" name="ISME J.">
        <title>Genomic patterns of recombination, clonal divergence and environment in marine microbial populations.</title>
        <authorList>
            <person name="Konstantinidis K.T."/>
            <person name="Delong E.F."/>
        </authorList>
    </citation>
    <scope>NUCLEOTIDE SEQUENCE</scope>
</reference>
<protein>
    <submittedName>
        <fullName evidence="2">Putative ammonia monooxygenase/methane monooxygenase, subunit C</fullName>
    </submittedName>
</protein>
<dbReference type="Gene3D" id="1.20.1050.50">
    <property type="entry name" value="Particulate methane monooxygenase subunit c2. Chain: C"/>
    <property type="match status" value="1"/>
</dbReference>
<feature type="transmembrane region" description="Helical" evidence="1">
    <location>
        <begin position="28"/>
        <end position="47"/>
    </location>
</feature>
<sequence length="195" mass="22058">MAIEHNTTMAQMPALIPKEVEIQRLKKIWLIIIAMGSTAASVEVDNFVDGSLHQTSIRDSAFTPAHWWLYSHFVALPLGWASVAIYDRKVPILRGPNNSMNTGLKMTILGYLATMFTIGINEMWHFWFVEEIFAVPNHWMFNMGVVVAFMGALAYVVRVYARLVELGAETPGENPYIAEMYKMALEGKLYSRSIP</sequence>
<gene>
    <name evidence="2" type="ORF">ALOHA_HF4000ANIW97M7ctg1g28</name>
</gene>
<accession>B3T3D3</accession>
<proteinExistence type="predicted"/>
<feature type="transmembrane region" description="Helical" evidence="1">
    <location>
        <begin position="67"/>
        <end position="87"/>
    </location>
</feature>
<dbReference type="Pfam" id="PF04896">
    <property type="entry name" value="AmoC"/>
    <property type="match status" value="1"/>
</dbReference>
<dbReference type="AlphaFoldDB" id="B3T3D3"/>
<dbReference type="InterPro" id="IPR023349">
    <property type="entry name" value="NH3_CH4_mOase_C_sf"/>
</dbReference>
<organism evidence="2">
    <name type="scientific">uncultured marine crenarchaeote HF4000_ANIW97M7</name>
    <dbReference type="NCBI Taxonomy" id="455568"/>
    <lineage>
        <taxon>Archaea</taxon>
        <taxon>Nitrososphaerota</taxon>
        <taxon>Nitrososphaeria</taxon>
        <taxon>Nitrosopumilales</taxon>
        <taxon>environmental samples</taxon>
    </lineage>
</organism>
<dbReference type="GO" id="GO:0004497">
    <property type="term" value="F:monooxygenase activity"/>
    <property type="evidence" value="ECO:0007669"/>
    <property type="project" value="UniProtKB-KW"/>
</dbReference>